<feature type="active site" evidence="4">
    <location>
        <position position="61"/>
    </location>
</feature>
<evidence type="ECO:0000256" key="2">
    <source>
        <dbReference type="ARBA" id="ARBA00022559"/>
    </source>
</evidence>
<dbReference type="Proteomes" id="UP000599688">
    <property type="component" value="Unassembled WGS sequence"/>
</dbReference>
<dbReference type="PIRSF" id="PIRSF000303">
    <property type="entry name" value="Glutathion_perox"/>
    <property type="match status" value="1"/>
</dbReference>
<dbReference type="InterPro" id="IPR036249">
    <property type="entry name" value="Thioredoxin-like_sf"/>
</dbReference>
<sequence length="184" mass="20983">MKIILFLLSVFFVLSANSQSKSQTMNTSIHQFTTTALEGETFDFSSLKGKKIMVVNTASKCGLTPQYKDLQALYEEYKDQNFVIVGFPANNFMGQEPGSNEEIAQFCERNYGVNFPMMQKISVKGKDMHPIYQFLTQKDQNGKLDSEVEWNFQKYLLNGSGELEKVISPRTNPMDSEITNWIQS</sequence>
<accession>A0A916ZR27</accession>
<organism evidence="7 8">
    <name type="scientific">Psychroflexus salis</name>
    <dbReference type="NCBI Taxonomy" id="1526574"/>
    <lineage>
        <taxon>Bacteria</taxon>
        <taxon>Pseudomonadati</taxon>
        <taxon>Bacteroidota</taxon>
        <taxon>Flavobacteriia</taxon>
        <taxon>Flavobacteriales</taxon>
        <taxon>Flavobacteriaceae</taxon>
        <taxon>Psychroflexus</taxon>
    </lineage>
</organism>
<evidence type="ECO:0000256" key="4">
    <source>
        <dbReference type="PIRSR" id="PIRSR000303-1"/>
    </source>
</evidence>
<comment type="similarity">
    <text evidence="1 5">Belongs to the glutathione peroxidase family.</text>
</comment>
<evidence type="ECO:0000313" key="8">
    <source>
        <dbReference type="Proteomes" id="UP000599688"/>
    </source>
</evidence>
<keyword evidence="2 5" id="KW-0575">Peroxidase</keyword>
<dbReference type="PANTHER" id="PTHR11592:SF78">
    <property type="entry name" value="GLUTATHIONE PEROXIDASE"/>
    <property type="match status" value="1"/>
</dbReference>
<feature type="chain" id="PRO_5037309385" description="Glutathione peroxidase" evidence="6">
    <location>
        <begin position="19"/>
        <end position="184"/>
    </location>
</feature>
<keyword evidence="6" id="KW-0732">Signal</keyword>
<dbReference type="GO" id="GO:0004601">
    <property type="term" value="F:peroxidase activity"/>
    <property type="evidence" value="ECO:0007669"/>
    <property type="project" value="UniProtKB-KW"/>
</dbReference>
<proteinExistence type="inferred from homology"/>
<comment type="caution">
    <text evidence="7">The sequence shown here is derived from an EMBL/GenBank/DDBJ whole genome shotgun (WGS) entry which is preliminary data.</text>
</comment>
<evidence type="ECO:0000256" key="5">
    <source>
        <dbReference type="RuleBase" id="RU000499"/>
    </source>
</evidence>
<dbReference type="PROSITE" id="PS51355">
    <property type="entry name" value="GLUTATHIONE_PEROXID_3"/>
    <property type="match status" value="1"/>
</dbReference>
<dbReference type="PANTHER" id="PTHR11592">
    <property type="entry name" value="GLUTATHIONE PEROXIDASE"/>
    <property type="match status" value="1"/>
</dbReference>
<dbReference type="InterPro" id="IPR000889">
    <property type="entry name" value="Glutathione_peroxidase"/>
</dbReference>
<dbReference type="Gene3D" id="3.40.30.10">
    <property type="entry name" value="Glutaredoxin"/>
    <property type="match status" value="1"/>
</dbReference>
<dbReference type="FunFam" id="3.40.30.10:FF:000010">
    <property type="entry name" value="Glutathione peroxidase"/>
    <property type="match status" value="1"/>
</dbReference>
<dbReference type="PRINTS" id="PR01011">
    <property type="entry name" value="GLUTPROXDASE"/>
</dbReference>
<keyword evidence="8" id="KW-1185">Reference proteome</keyword>
<dbReference type="CDD" id="cd00340">
    <property type="entry name" value="GSH_Peroxidase"/>
    <property type="match status" value="1"/>
</dbReference>
<name>A0A916ZR27_9FLAO</name>
<evidence type="ECO:0000313" key="7">
    <source>
        <dbReference type="EMBL" id="GGE09982.1"/>
    </source>
</evidence>
<dbReference type="EMBL" id="BMGL01000005">
    <property type="protein sequence ID" value="GGE09982.1"/>
    <property type="molecule type" value="Genomic_DNA"/>
</dbReference>
<keyword evidence="3 5" id="KW-0560">Oxidoreductase</keyword>
<dbReference type="SUPFAM" id="SSF52833">
    <property type="entry name" value="Thioredoxin-like"/>
    <property type="match status" value="1"/>
</dbReference>
<dbReference type="Pfam" id="PF00255">
    <property type="entry name" value="GSHPx"/>
    <property type="match status" value="1"/>
</dbReference>
<evidence type="ECO:0000256" key="1">
    <source>
        <dbReference type="ARBA" id="ARBA00006926"/>
    </source>
</evidence>
<evidence type="ECO:0000256" key="3">
    <source>
        <dbReference type="ARBA" id="ARBA00023002"/>
    </source>
</evidence>
<dbReference type="GO" id="GO:0034599">
    <property type="term" value="P:cellular response to oxidative stress"/>
    <property type="evidence" value="ECO:0007669"/>
    <property type="project" value="TreeGrafter"/>
</dbReference>
<dbReference type="PROSITE" id="PS00460">
    <property type="entry name" value="GLUTATHIONE_PEROXID_1"/>
    <property type="match status" value="1"/>
</dbReference>
<dbReference type="RefSeq" id="WP_188405654.1">
    <property type="nucleotide sequence ID" value="NZ_BMGL01000005.1"/>
</dbReference>
<gene>
    <name evidence="7" type="primary">bsaA</name>
    <name evidence="7" type="ORF">GCM10010831_09360</name>
</gene>
<dbReference type="InterPro" id="IPR029759">
    <property type="entry name" value="GPX_AS"/>
</dbReference>
<evidence type="ECO:0000256" key="6">
    <source>
        <dbReference type="SAM" id="SignalP"/>
    </source>
</evidence>
<protein>
    <recommendedName>
        <fullName evidence="5">Glutathione peroxidase</fullName>
    </recommendedName>
</protein>
<feature type="signal peptide" evidence="6">
    <location>
        <begin position="1"/>
        <end position="18"/>
    </location>
</feature>
<reference evidence="7 8" key="1">
    <citation type="journal article" date="2014" name="Int. J. Syst. Evol. Microbiol.">
        <title>Complete genome sequence of Corynebacterium casei LMG S-19264T (=DSM 44701T), isolated from a smear-ripened cheese.</title>
        <authorList>
            <consortium name="US DOE Joint Genome Institute (JGI-PGF)"/>
            <person name="Walter F."/>
            <person name="Albersmeier A."/>
            <person name="Kalinowski J."/>
            <person name="Ruckert C."/>
        </authorList>
    </citation>
    <scope>NUCLEOTIDE SEQUENCE [LARGE SCALE GENOMIC DNA]</scope>
    <source>
        <strain evidence="7 8">CGMCC 1.12925</strain>
    </source>
</reference>
<dbReference type="AlphaFoldDB" id="A0A916ZR27"/>